<keyword evidence="5" id="KW-1185">Reference proteome</keyword>
<comment type="caution">
    <text evidence="4">The sequence shown here is derived from an EMBL/GenBank/DDBJ whole genome shotgun (WGS) entry which is preliminary data.</text>
</comment>
<evidence type="ECO:0000313" key="5">
    <source>
        <dbReference type="Proteomes" id="UP000324104"/>
    </source>
</evidence>
<organism evidence="4 5">
    <name type="scientific">Natrialba swarupiae</name>
    <dbReference type="NCBI Taxonomy" id="2448032"/>
    <lineage>
        <taxon>Archaea</taxon>
        <taxon>Methanobacteriati</taxon>
        <taxon>Methanobacteriota</taxon>
        <taxon>Stenosarchaea group</taxon>
        <taxon>Halobacteria</taxon>
        <taxon>Halobacteriales</taxon>
        <taxon>Natrialbaceae</taxon>
        <taxon>Natrialba</taxon>
    </lineage>
</organism>
<dbReference type="InterPro" id="IPR036849">
    <property type="entry name" value="Enolase-like_C_sf"/>
</dbReference>
<comment type="similarity">
    <text evidence="1">Belongs to the mandelate racemase/muconate lactonizing enzyme family.</text>
</comment>
<dbReference type="SMART" id="SM00922">
    <property type="entry name" value="MR_MLE"/>
    <property type="match status" value="1"/>
</dbReference>
<dbReference type="InterPro" id="IPR029017">
    <property type="entry name" value="Enolase-like_N"/>
</dbReference>
<sequence length="360" mass="38726">MGVAPLEEDLGLAPYVSNHDQVESVDRVLVRLETDDGTVGWGEMLVALKSATVTKTVIEDVVAPELIGEPIENAHAVLEEFYYPYVRIDPFLGAVDTAVWDALGKKTDAPISELLGGRVTDAVDVAFCLGILSPDESATHAREAAEAGFTALKTKAGPDWNVDVERLSAMYDAVDGELDFRLDPNQGWTMTEAVRALTRLEEQGILLEYIEQPLRTETFGSYASLRSRTRTPIGVNEDTYFNGNLRQLLKADAIDAAVVDLVPAGGLSAARGQAAEAQAAGVSVSHHCGFDLGIKTAAMLHLVGSTPAIDLAPDSVYYGWDDYVIENPFEVEDGAYPVPTGPGLGITVDESAVERYRLDV</sequence>
<accession>A0A5D5AIV4</accession>
<dbReference type="Pfam" id="PF02746">
    <property type="entry name" value="MR_MLE_N"/>
    <property type="match status" value="1"/>
</dbReference>
<dbReference type="PANTHER" id="PTHR48080">
    <property type="entry name" value="D-GALACTONATE DEHYDRATASE-RELATED"/>
    <property type="match status" value="1"/>
</dbReference>
<proteinExistence type="inferred from homology"/>
<feature type="domain" description="Mandelate racemase/muconate lactonizing enzyme C-terminal" evidence="3">
    <location>
        <begin position="134"/>
        <end position="232"/>
    </location>
</feature>
<dbReference type="AlphaFoldDB" id="A0A5D5AIV4"/>
<dbReference type="InterPro" id="IPR013342">
    <property type="entry name" value="Mandelate_racemase_C"/>
</dbReference>
<dbReference type="Proteomes" id="UP000324104">
    <property type="component" value="Unassembled WGS sequence"/>
</dbReference>
<dbReference type="Pfam" id="PF13378">
    <property type="entry name" value="MR_MLE_C"/>
    <property type="match status" value="1"/>
</dbReference>
<dbReference type="SUPFAM" id="SSF54826">
    <property type="entry name" value="Enolase N-terminal domain-like"/>
    <property type="match status" value="1"/>
</dbReference>
<name>A0A5D5AIV4_9EURY</name>
<dbReference type="SFLD" id="SFLDS00001">
    <property type="entry name" value="Enolase"/>
    <property type="match status" value="1"/>
</dbReference>
<evidence type="ECO:0000259" key="3">
    <source>
        <dbReference type="SMART" id="SM00922"/>
    </source>
</evidence>
<dbReference type="GO" id="GO:0046872">
    <property type="term" value="F:metal ion binding"/>
    <property type="evidence" value="ECO:0007669"/>
    <property type="project" value="UniProtKB-KW"/>
</dbReference>
<dbReference type="PANTHER" id="PTHR48080:SF3">
    <property type="entry name" value="ENOLASE SUPERFAMILY MEMBER DDB_G0284701"/>
    <property type="match status" value="1"/>
</dbReference>
<evidence type="ECO:0000256" key="1">
    <source>
        <dbReference type="ARBA" id="ARBA00008031"/>
    </source>
</evidence>
<evidence type="ECO:0000313" key="4">
    <source>
        <dbReference type="EMBL" id="TYT61709.1"/>
    </source>
</evidence>
<dbReference type="EMBL" id="VTAW01000015">
    <property type="protein sequence ID" value="TYT61709.1"/>
    <property type="molecule type" value="Genomic_DNA"/>
</dbReference>
<dbReference type="InterPro" id="IPR029065">
    <property type="entry name" value="Enolase_C-like"/>
</dbReference>
<keyword evidence="2" id="KW-0479">Metal-binding</keyword>
<dbReference type="Gene3D" id="3.30.390.10">
    <property type="entry name" value="Enolase-like, N-terminal domain"/>
    <property type="match status" value="1"/>
</dbReference>
<evidence type="ECO:0000256" key="2">
    <source>
        <dbReference type="ARBA" id="ARBA00022723"/>
    </source>
</evidence>
<dbReference type="Gene3D" id="3.20.20.120">
    <property type="entry name" value="Enolase-like C-terminal domain"/>
    <property type="match status" value="1"/>
</dbReference>
<reference evidence="4 5" key="1">
    <citation type="submission" date="2019-08" db="EMBL/GenBank/DDBJ databases">
        <title>Archaea genome.</title>
        <authorList>
            <person name="Kajale S."/>
            <person name="Shouche Y."/>
            <person name="Deshpande N."/>
            <person name="Sharma A."/>
        </authorList>
    </citation>
    <scope>NUCLEOTIDE SEQUENCE [LARGE SCALE GENOMIC DNA]</scope>
    <source>
        <strain evidence="4 5">ESP3B_9</strain>
    </source>
</reference>
<gene>
    <name evidence="4" type="ORF">FYC77_12460</name>
</gene>
<dbReference type="InterPro" id="IPR013341">
    <property type="entry name" value="Mandelate_racemase_N_dom"/>
</dbReference>
<dbReference type="SUPFAM" id="SSF51604">
    <property type="entry name" value="Enolase C-terminal domain-like"/>
    <property type="match status" value="1"/>
</dbReference>
<protein>
    <submittedName>
        <fullName evidence="4">N-acylamino acid racemase</fullName>
    </submittedName>
</protein>
<dbReference type="InterPro" id="IPR034593">
    <property type="entry name" value="DgoD-like"/>
</dbReference>